<dbReference type="Proteomes" id="UP000049828">
    <property type="component" value="Unassembled WGS sequence"/>
</dbReference>
<name>A0A0M6WF42_9FIRM</name>
<dbReference type="Gene3D" id="3.40.50.2000">
    <property type="entry name" value="Glycogen Phosphorylase B"/>
    <property type="match status" value="2"/>
</dbReference>
<dbReference type="RefSeq" id="WP_021923462.1">
    <property type="nucleotide sequence ID" value="NZ_CVRS01000059.1"/>
</dbReference>
<keyword evidence="3" id="KW-1185">Reference proteome</keyword>
<dbReference type="CDD" id="cd03811">
    <property type="entry name" value="GT4_GT28_WabH-like"/>
    <property type="match status" value="1"/>
</dbReference>
<keyword evidence="2" id="KW-0808">Transferase</keyword>
<organism evidence="2 3">
    <name type="scientific">Roseburia inulinivorans</name>
    <dbReference type="NCBI Taxonomy" id="360807"/>
    <lineage>
        <taxon>Bacteria</taxon>
        <taxon>Bacillati</taxon>
        <taxon>Bacillota</taxon>
        <taxon>Clostridia</taxon>
        <taxon>Lachnospirales</taxon>
        <taxon>Lachnospiraceae</taxon>
        <taxon>Roseburia</taxon>
    </lineage>
</organism>
<evidence type="ECO:0000313" key="3">
    <source>
        <dbReference type="Proteomes" id="UP000049828"/>
    </source>
</evidence>
<protein>
    <submittedName>
        <fullName evidence="2">Glycosyl transferase family protein</fullName>
    </submittedName>
</protein>
<dbReference type="AlphaFoldDB" id="A0A0M6WF42"/>
<dbReference type="InterPro" id="IPR001296">
    <property type="entry name" value="Glyco_trans_1"/>
</dbReference>
<dbReference type="OrthoDB" id="9807097at2"/>
<dbReference type="PANTHER" id="PTHR12526:SF630">
    <property type="entry name" value="GLYCOSYLTRANSFERASE"/>
    <property type="match status" value="1"/>
</dbReference>
<feature type="domain" description="Glycosyl transferase family 1" evidence="1">
    <location>
        <begin position="224"/>
        <end position="366"/>
    </location>
</feature>
<dbReference type="Pfam" id="PF00534">
    <property type="entry name" value="Glycos_transf_1"/>
    <property type="match status" value="1"/>
</dbReference>
<dbReference type="EMBL" id="CVRS01000059">
    <property type="protein sequence ID" value="CRL34964.1"/>
    <property type="molecule type" value="Genomic_DNA"/>
</dbReference>
<evidence type="ECO:0000259" key="1">
    <source>
        <dbReference type="Pfam" id="PF00534"/>
    </source>
</evidence>
<dbReference type="SUPFAM" id="SSF53756">
    <property type="entry name" value="UDP-Glycosyltransferase/glycogen phosphorylase"/>
    <property type="match status" value="1"/>
</dbReference>
<reference evidence="3" key="1">
    <citation type="submission" date="2015-05" db="EMBL/GenBank/DDBJ databases">
        <authorList>
            <consortium name="Pathogen Informatics"/>
        </authorList>
    </citation>
    <scope>NUCLEOTIDE SEQUENCE [LARGE SCALE GENOMIC DNA]</scope>
    <source>
        <strain evidence="3">L1-83</strain>
    </source>
</reference>
<proteinExistence type="predicted"/>
<accession>A0A0M6WF42</accession>
<gene>
    <name evidence="2" type="ORF">RIL183_15681</name>
</gene>
<sequence length="403" mass="46570">MKKIKILFVCASMKVGGAEKSLVNLLNLIDYSKYDVDLLLLQKQGAFLKQIPEQVKILELKSRARALYNSENRKIHEYLMSVIKYVVTFVELIRWKEYDVLRAHRWKDIYSKLCENVEGMYDVVVAFQSGEPTYYAFDKVKSKRYVTFFHTDISNIKLANEIERNYLKKADLIATISTKCVESIRTEFPELKGKVVCLENLSSKKLITRLAGENQPEEFMGFKDCIKIVSVGRLVKLKGYDMVVDAAKILRECRINFQWFIIGEGEERKALEKQIREKAVEKYVHLIGMRENPYPYIKYADIIVQSSRYEGKSVVLDEAKILEKPIIVTNYNSVEDQVLDGINGLICNMDAEGIAERIKDYIQNPEVIRGDTRNYDGDIDAYMDVLLGIKNEKCGNIKNEKNN</sequence>
<dbReference type="GO" id="GO:0016757">
    <property type="term" value="F:glycosyltransferase activity"/>
    <property type="evidence" value="ECO:0007669"/>
    <property type="project" value="InterPro"/>
</dbReference>
<dbReference type="PANTHER" id="PTHR12526">
    <property type="entry name" value="GLYCOSYLTRANSFERASE"/>
    <property type="match status" value="1"/>
</dbReference>
<evidence type="ECO:0000313" key="2">
    <source>
        <dbReference type="EMBL" id="CRL34964.1"/>
    </source>
</evidence>